<dbReference type="AlphaFoldDB" id="A0A2S2E6Y5"/>
<name>A0A2S2E6Y5_9ALTE</name>
<accession>A0A2S2E6Y5</accession>
<dbReference type="Proteomes" id="UP000245728">
    <property type="component" value="Chromosome"/>
</dbReference>
<evidence type="ECO:0000256" key="1">
    <source>
        <dbReference type="SAM" id="MobiDB-lite"/>
    </source>
</evidence>
<evidence type="ECO:0000313" key="3">
    <source>
        <dbReference type="Proteomes" id="UP000245728"/>
    </source>
</evidence>
<feature type="region of interest" description="Disordered" evidence="1">
    <location>
        <begin position="1"/>
        <end position="25"/>
    </location>
</feature>
<sequence>MSLDIKKPDQRVGQKGLVKAPNDRNQGSLLGLDDGLHIRHITA</sequence>
<gene>
    <name evidence="2" type="ORF">HMF8227_02963</name>
</gene>
<evidence type="ECO:0000313" key="2">
    <source>
        <dbReference type="EMBL" id="AWL13411.1"/>
    </source>
</evidence>
<dbReference type="KEGG" id="salh:HMF8227_02963"/>
<dbReference type="EMBL" id="CP029347">
    <property type="protein sequence ID" value="AWL13411.1"/>
    <property type="molecule type" value="Genomic_DNA"/>
</dbReference>
<protein>
    <submittedName>
        <fullName evidence="2">Uncharacterized protein</fullName>
    </submittedName>
</protein>
<keyword evidence="3" id="KW-1185">Reference proteome</keyword>
<proteinExistence type="predicted"/>
<reference evidence="2 3" key="1">
    <citation type="submission" date="2018-05" db="EMBL/GenBank/DDBJ databases">
        <title>Salinimonas sp. HMF8227 Genome sequencing and assembly.</title>
        <authorList>
            <person name="Kang H."/>
            <person name="Kang J."/>
            <person name="Cha I."/>
            <person name="Kim H."/>
            <person name="Joh K."/>
        </authorList>
    </citation>
    <scope>NUCLEOTIDE SEQUENCE [LARGE SCALE GENOMIC DNA]</scope>
    <source>
        <strain evidence="2 3">HMF8227</strain>
    </source>
</reference>
<organism evidence="2 3">
    <name type="scientific">Saliniradius amylolyticus</name>
    <dbReference type="NCBI Taxonomy" id="2183582"/>
    <lineage>
        <taxon>Bacteria</taxon>
        <taxon>Pseudomonadati</taxon>
        <taxon>Pseudomonadota</taxon>
        <taxon>Gammaproteobacteria</taxon>
        <taxon>Alteromonadales</taxon>
        <taxon>Alteromonadaceae</taxon>
        <taxon>Saliniradius</taxon>
    </lineage>
</organism>
<feature type="compositionally biased region" description="Basic and acidic residues" evidence="1">
    <location>
        <begin position="1"/>
        <end position="12"/>
    </location>
</feature>